<dbReference type="AlphaFoldDB" id="A0AAD8KYS7"/>
<keyword evidence="1" id="KW-0863">Zinc-finger</keyword>
<proteinExistence type="predicted"/>
<protein>
    <recommendedName>
        <fullName evidence="2">C2H2-type domain-containing protein</fullName>
    </recommendedName>
</protein>
<dbReference type="GO" id="GO:0008270">
    <property type="term" value="F:zinc ion binding"/>
    <property type="evidence" value="ECO:0007669"/>
    <property type="project" value="UniProtKB-KW"/>
</dbReference>
<reference evidence="3" key="1">
    <citation type="journal article" date="2023" name="bioRxiv">
        <title>Improved chromosome-level genome assembly for marigold (Tagetes erecta).</title>
        <authorList>
            <person name="Jiang F."/>
            <person name="Yuan L."/>
            <person name="Wang S."/>
            <person name="Wang H."/>
            <person name="Xu D."/>
            <person name="Wang A."/>
            <person name="Fan W."/>
        </authorList>
    </citation>
    <scope>NUCLEOTIDE SEQUENCE</scope>
    <source>
        <strain evidence="3">WSJ</strain>
        <tissue evidence="3">Leaf</tissue>
    </source>
</reference>
<dbReference type="Proteomes" id="UP001229421">
    <property type="component" value="Unassembled WGS sequence"/>
</dbReference>
<feature type="domain" description="C2H2-type" evidence="2">
    <location>
        <begin position="109"/>
        <end position="136"/>
    </location>
</feature>
<keyword evidence="1" id="KW-0862">Zinc</keyword>
<name>A0AAD8KYS7_TARER</name>
<evidence type="ECO:0000313" key="3">
    <source>
        <dbReference type="EMBL" id="KAK1431049.1"/>
    </source>
</evidence>
<evidence type="ECO:0000259" key="2">
    <source>
        <dbReference type="PROSITE" id="PS50157"/>
    </source>
</evidence>
<evidence type="ECO:0000313" key="4">
    <source>
        <dbReference type="Proteomes" id="UP001229421"/>
    </source>
</evidence>
<dbReference type="PROSITE" id="PS50157">
    <property type="entry name" value="ZINC_FINGER_C2H2_2"/>
    <property type="match status" value="1"/>
</dbReference>
<comment type="caution">
    <text evidence="3">The sequence shown here is derived from an EMBL/GenBank/DDBJ whole genome shotgun (WGS) entry which is preliminary data.</text>
</comment>
<dbReference type="EMBL" id="JAUHHV010000003">
    <property type="protein sequence ID" value="KAK1431049.1"/>
    <property type="molecule type" value="Genomic_DNA"/>
</dbReference>
<dbReference type="PROSITE" id="PS00028">
    <property type="entry name" value="ZINC_FINGER_C2H2_1"/>
    <property type="match status" value="1"/>
</dbReference>
<keyword evidence="4" id="KW-1185">Reference proteome</keyword>
<gene>
    <name evidence="3" type="ORF">QVD17_14249</name>
</gene>
<accession>A0AAD8KYS7</accession>
<organism evidence="3 4">
    <name type="scientific">Tagetes erecta</name>
    <name type="common">African marigold</name>
    <dbReference type="NCBI Taxonomy" id="13708"/>
    <lineage>
        <taxon>Eukaryota</taxon>
        <taxon>Viridiplantae</taxon>
        <taxon>Streptophyta</taxon>
        <taxon>Embryophyta</taxon>
        <taxon>Tracheophyta</taxon>
        <taxon>Spermatophyta</taxon>
        <taxon>Magnoliopsida</taxon>
        <taxon>eudicotyledons</taxon>
        <taxon>Gunneridae</taxon>
        <taxon>Pentapetalae</taxon>
        <taxon>asterids</taxon>
        <taxon>campanulids</taxon>
        <taxon>Asterales</taxon>
        <taxon>Asteraceae</taxon>
        <taxon>Asteroideae</taxon>
        <taxon>Heliantheae alliance</taxon>
        <taxon>Tageteae</taxon>
        <taxon>Tagetes</taxon>
    </lineage>
</organism>
<keyword evidence="1" id="KW-0479">Metal-binding</keyword>
<dbReference type="InterPro" id="IPR013087">
    <property type="entry name" value="Znf_C2H2_type"/>
</dbReference>
<evidence type="ECO:0000256" key="1">
    <source>
        <dbReference type="PROSITE-ProRule" id="PRU00042"/>
    </source>
</evidence>
<sequence length="289" mass="32621">MTKINYATTDTCKNESSAVEKLDDNKMNIHHVNSAKFTIKPINSTKFMISMNRDVATSVSTTTTARPKRAMATNFKKVEEPTNTKPNGQHHRQVNNDFTVGFVNNEGKLVCSLCLEDFESMKELYSHLRGHLYEDVKKFFTSISNMRNKVRDMEVVDRTEVNDHQDLNEAANALMHWANAYRSMAEITKTDKDVNVNVVEDLFEAETSLMLCGGDHRSMGETSMKHQEVDENLLQEVAECLVTLSQGHLSMGESSVGVQELKGAMKVECKVIHEFDLNVAPEIEEDGHQ</sequence>